<sequence>MNVKKNNYKALSVSALLCGSLLSGQAFAIAETVQPRDYIPAPKGVNLSVTYLQSVSGDDFNVDGDTVSNDADLQVNAVIQRFIHYTELFGMPADPQIIIPVVDQDVGIQGEQSSGIGDIFIGSTFWPVANNDNKEWFGITPFVYLPTGEYESNKAVNVGANRWSFVLQAGYTKGLTDNGLYMDLVGEVEIYGDNDDLAAGDTLSRDNMYRMSAMLSQDVTQGGYVWGRYSKQVGGEVEVDGVDQVASDVDTDNLTLGYTQWIGKRFQLQGEYSKDLSVDNGIETDGVTIRVAIPF</sequence>
<comment type="caution">
    <text evidence="2">The sequence shown here is derived from an EMBL/GenBank/DDBJ whole genome shotgun (WGS) entry which is preliminary data.</text>
</comment>
<dbReference type="Proteomes" id="UP000283087">
    <property type="component" value="Unassembled WGS sequence"/>
</dbReference>
<dbReference type="AlphaFoldDB" id="A0A430KVI5"/>
<dbReference type="EMBL" id="RQXW01000001">
    <property type="protein sequence ID" value="RTE67476.1"/>
    <property type="molecule type" value="Genomic_DNA"/>
</dbReference>
<protein>
    <submittedName>
        <fullName evidence="2">Transporter</fullName>
    </submittedName>
</protein>
<reference evidence="2 3" key="1">
    <citation type="submission" date="2018-11" db="EMBL/GenBank/DDBJ databases">
        <title>The draft genome sequence of Amphritea opalescens ANRC-JH13T.</title>
        <authorList>
            <person name="Fang Z."/>
            <person name="Zhang Y."/>
            <person name="Han X."/>
        </authorList>
    </citation>
    <scope>NUCLEOTIDE SEQUENCE [LARGE SCALE GENOMIC DNA]</scope>
    <source>
        <strain evidence="2 3">ANRC-JH13</strain>
    </source>
</reference>
<evidence type="ECO:0000313" key="3">
    <source>
        <dbReference type="Proteomes" id="UP000283087"/>
    </source>
</evidence>
<accession>A0A430KVI5</accession>
<organism evidence="2 3">
    <name type="scientific">Amphritea opalescens</name>
    <dbReference type="NCBI Taxonomy" id="2490544"/>
    <lineage>
        <taxon>Bacteria</taxon>
        <taxon>Pseudomonadati</taxon>
        <taxon>Pseudomonadota</taxon>
        <taxon>Gammaproteobacteria</taxon>
        <taxon>Oceanospirillales</taxon>
        <taxon>Oceanospirillaceae</taxon>
        <taxon>Amphritea</taxon>
    </lineage>
</organism>
<gene>
    <name evidence="2" type="ORF">EH243_00560</name>
</gene>
<feature type="chain" id="PRO_5019544355" evidence="1">
    <location>
        <begin position="29"/>
        <end position="295"/>
    </location>
</feature>
<dbReference type="OrthoDB" id="191143at2"/>
<dbReference type="Pfam" id="PF13557">
    <property type="entry name" value="Phenol_MetA_deg"/>
    <property type="match status" value="1"/>
</dbReference>
<evidence type="ECO:0000256" key="1">
    <source>
        <dbReference type="SAM" id="SignalP"/>
    </source>
</evidence>
<name>A0A430KVI5_9GAMM</name>
<evidence type="ECO:0000313" key="2">
    <source>
        <dbReference type="EMBL" id="RTE67476.1"/>
    </source>
</evidence>
<proteinExistence type="predicted"/>
<keyword evidence="3" id="KW-1185">Reference proteome</keyword>
<feature type="signal peptide" evidence="1">
    <location>
        <begin position="1"/>
        <end position="28"/>
    </location>
</feature>
<dbReference type="InterPro" id="IPR025737">
    <property type="entry name" value="FApF"/>
</dbReference>
<keyword evidence="1" id="KW-0732">Signal</keyword>